<organism evidence="5 6">
    <name type="scientific">Microthlaspi erraticum</name>
    <dbReference type="NCBI Taxonomy" id="1685480"/>
    <lineage>
        <taxon>Eukaryota</taxon>
        <taxon>Viridiplantae</taxon>
        <taxon>Streptophyta</taxon>
        <taxon>Embryophyta</taxon>
        <taxon>Tracheophyta</taxon>
        <taxon>Spermatophyta</taxon>
        <taxon>Magnoliopsida</taxon>
        <taxon>eudicotyledons</taxon>
        <taxon>Gunneridae</taxon>
        <taxon>Pentapetalae</taxon>
        <taxon>rosids</taxon>
        <taxon>malvids</taxon>
        <taxon>Brassicales</taxon>
        <taxon>Brassicaceae</taxon>
        <taxon>Coluteocarpeae</taxon>
        <taxon>Microthlaspi</taxon>
    </lineage>
</organism>
<keyword evidence="3" id="KW-0677">Repeat</keyword>
<evidence type="ECO:0000259" key="4">
    <source>
        <dbReference type="Pfam" id="PF08263"/>
    </source>
</evidence>
<accession>A0A6D2KUL0</accession>
<dbReference type="Pfam" id="PF00560">
    <property type="entry name" value="LRR_1"/>
    <property type="match status" value="2"/>
</dbReference>
<dbReference type="Gene3D" id="3.80.10.10">
    <property type="entry name" value="Ribonuclease Inhibitor"/>
    <property type="match status" value="1"/>
</dbReference>
<dbReference type="InterPro" id="IPR053211">
    <property type="entry name" value="DNA_repair-toleration"/>
</dbReference>
<dbReference type="InterPro" id="IPR013210">
    <property type="entry name" value="LRR_N_plant-typ"/>
</dbReference>
<comment type="caution">
    <text evidence="5">The sequence shown here is derived from an EMBL/GenBank/DDBJ whole genome shotgun (WGS) entry which is preliminary data.</text>
</comment>
<reference evidence="5" key="1">
    <citation type="submission" date="2020-01" db="EMBL/GenBank/DDBJ databases">
        <authorList>
            <person name="Mishra B."/>
        </authorList>
    </citation>
    <scope>NUCLEOTIDE SEQUENCE [LARGE SCALE GENOMIC DNA]</scope>
</reference>
<dbReference type="PANTHER" id="PTHR48060:SF21">
    <property type="entry name" value="L DOMAIN-LIKE PROTEIN"/>
    <property type="match status" value="1"/>
</dbReference>
<gene>
    <name evidence="5" type="ORF">MERR_LOCUS45408</name>
</gene>
<evidence type="ECO:0000256" key="2">
    <source>
        <dbReference type="ARBA" id="ARBA00022729"/>
    </source>
</evidence>
<dbReference type="Proteomes" id="UP000467841">
    <property type="component" value="Unassembled WGS sequence"/>
</dbReference>
<keyword evidence="6" id="KW-1185">Reference proteome</keyword>
<dbReference type="Pfam" id="PF08263">
    <property type="entry name" value="LRRNT_2"/>
    <property type="match status" value="1"/>
</dbReference>
<evidence type="ECO:0000256" key="3">
    <source>
        <dbReference type="ARBA" id="ARBA00022737"/>
    </source>
</evidence>
<dbReference type="PANTHER" id="PTHR48060">
    <property type="entry name" value="DNA DAMAGE-REPAIR/TOLERATION PROTEIN DRT100"/>
    <property type="match status" value="1"/>
</dbReference>
<dbReference type="InterPro" id="IPR001611">
    <property type="entry name" value="Leu-rich_rpt"/>
</dbReference>
<keyword evidence="1" id="KW-0433">Leucine-rich repeat</keyword>
<dbReference type="InterPro" id="IPR032675">
    <property type="entry name" value="LRR_dom_sf"/>
</dbReference>
<evidence type="ECO:0000256" key="1">
    <source>
        <dbReference type="ARBA" id="ARBA00022614"/>
    </source>
</evidence>
<dbReference type="AlphaFoldDB" id="A0A6D2KUL0"/>
<dbReference type="SUPFAM" id="SSF52058">
    <property type="entry name" value="L domain-like"/>
    <property type="match status" value="1"/>
</dbReference>
<evidence type="ECO:0000313" key="6">
    <source>
        <dbReference type="Proteomes" id="UP000467841"/>
    </source>
</evidence>
<feature type="domain" description="Leucine-rich repeat-containing N-terminal plant-type" evidence="4">
    <location>
        <begin position="10"/>
        <end position="44"/>
    </location>
</feature>
<keyword evidence="2" id="KW-0732">Signal</keyword>
<dbReference type="OrthoDB" id="1110375at2759"/>
<proteinExistence type="predicted"/>
<evidence type="ECO:0000313" key="5">
    <source>
        <dbReference type="EMBL" id="CAA7058172.1"/>
    </source>
</evidence>
<protein>
    <recommendedName>
        <fullName evidence="4">Leucine-rich repeat-containing N-terminal plant-type domain-containing protein</fullName>
    </recommendedName>
</protein>
<sequence>MWLIWVYGETDKQGLLEFKSRVSENGRVVLSSWNHSNPLCNWDGLHVAANTRELLVWTSEIATGRGDITIIGNLSFLVSLGLSNNSFGGTIPQELGNLFRLKDLNMFSNFLGGTIPARLSNCSRLLRLSVDSNDLGGRYSFRTRVIDKACHLYLGRNNLKGKLPASLGNLTSLTNLFGDNNIRRRNSGYIARLTQMVILKHQNNSQVYFRRNLQFVLTRVLYMMIMVSQVV</sequence>
<dbReference type="EMBL" id="CACVBM020001718">
    <property type="protein sequence ID" value="CAA7058172.1"/>
    <property type="molecule type" value="Genomic_DNA"/>
</dbReference>
<name>A0A6D2KUL0_9BRAS</name>